<dbReference type="Pfam" id="PF08907">
    <property type="entry name" value="DUF1853"/>
    <property type="match status" value="1"/>
</dbReference>
<dbReference type="InterPro" id="IPR015003">
    <property type="entry name" value="DUF1853"/>
</dbReference>
<dbReference type="AlphaFoldDB" id="A0A2S5KRJ7"/>
<protein>
    <recommendedName>
        <fullName evidence="3">DUF1853 domain-containing protein</fullName>
    </recommendedName>
</protein>
<sequence>MMTEQPPTLTDTHHPTMPGRMADLKWLLDCPSLMTGPHCSTLSEWLPAYTPPSLPSSPAPTRLGLYAEHLLHHYLAHHPDVVRLLHPVTLRYERRTLGELDFVLLRRDGLCLHIELAVKWYLYVPEREQQGLGAYVGPAQHDTLQRKWRHLLGKQLPVAHSPLATALLKERGFPPINRSIAIVPGQLFYPSNESHWPQTTDSEIAPHHRRGWWATENDLNRLACHQRRYLVLSHALWMAGASPGAEVLLDIEQLKTRCADLSRPVQVVCFSQEEQGRQEQSRGFIVPRLWRQQACAEAL</sequence>
<evidence type="ECO:0008006" key="3">
    <source>
        <dbReference type="Google" id="ProtNLM"/>
    </source>
</evidence>
<reference evidence="1 2" key="1">
    <citation type="submission" date="2018-02" db="EMBL/GenBank/DDBJ databases">
        <title>novel marine gammaproteobacteria from coastal saline agro ecosystem.</title>
        <authorList>
            <person name="Krishnan R."/>
            <person name="Ramesh Kumar N."/>
        </authorList>
    </citation>
    <scope>NUCLEOTIDE SEQUENCE [LARGE SCALE GENOMIC DNA]</scope>
    <source>
        <strain evidence="1 2">228</strain>
    </source>
</reference>
<proteinExistence type="predicted"/>
<accession>A0A2S5KRJ7</accession>
<dbReference type="EMBL" id="PRLP01000034">
    <property type="protein sequence ID" value="PPC77350.1"/>
    <property type="molecule type" value="Genomic_DNA"/>
</dbReference>
<name>A0A2S5KRJ7_9PROT</name>
<gene>
    <name evidence="1" type="ORF">C4K68_10810</name>
</gene>
<evidence type="ECO:0000313" key="2">
    <source>
        <dbReference type="Proteomes" id="UP000238196"/>
    </source>
</evidence>
<dbReference type="OrthoDB" id="378654at2"/>
<evidence type="ECO:0000313" key="1">
    <source>
        <dbReference type="EMBL" id="PPC77350.1"/>
    </source>
</evidence>
<organism evidence="1 2">
    <name type="scientific">Proteobacteria bacterium 228</name>
    <dbReference type="NCBI Taxonomy" id="2083153"/>
    <lineage>
        <taxon>Bacteria</taxon>
        <taxon>Pseudomonadati</taxon>
        <taxon>Pseudomonadota</taxon>
    </lineage>
</organism>
<comment type="caution">
    <text evidence="1">The sequence shown here is derived from an EMBL/GenBank/DDBJ whole genome shotgun (WGS) entry which is preliminary data.</text>
</comment>
<dbReference type="Proteomes" id="UP000238196">
    <property type="component" value="Unassembled WGS sequence"/>
</dbReference>